<dbReference type="GO" id="GO:0003712">
    <property type="term" value="F:transcription coregulator activity"/>
    <property type="evidence" value="ECO:0007669"/>
    <property type="project" value="TreeGrafter"/>
</dbReference>
<dbReference type="GO" id="GO:0005634">
    <property type="term" value="C:nucleus"/>
    <property type="evidence" value="ECO:0007669"/>
    <property type="project" value="TreeGrafter"/>
</dbReference>
<feature type="region of interest" description="Disordered" evidence="4">
    <location>
        <begin position="1"/>
        <end position="27"/>
    </location>
</feature>
<evidence type="ECO:0000313" key="6">
    <source>
        <dbReference type="Proteomes" id="UP000270094"/>
    </source>
</evidence>
<proteinExistence type="predicted"/>
<evidence type="ECO:0000256" key="3">
    <source>
        <dbReference type="ARBA" id="ARBA00023242"/>
    </source>
</evidence>
<dbReference type="Proteomes" id="UP000270094">
    <property type="component" value="Unassembled WGS sequence"/>
</dbReference>
<keyword evidence="6" id="KW-1185">Reference proteome</keyword>
<evidence type="ECO:0000256" key="2">
    <source>
        <dbReference type="ARBA" id="ARBA00023163"/>
    </source>
</evidence>
<feature type="compositionally biased region" description="Basic and acidic residues" evidence="4">
    <location>
        <begin position="337"/>
        <end position="350"/>
    </location>
</feature>
<feature type="compositionally biased region" description="Acidic residues" evidence="4">
    <location>
        <begin position="120"/>
        <end position="145"/>
    </location>
</feature>
<feature type="region of interest" description="Disordered" evidence="4">
    <location>
        <begin position="120"/>
        <end position="149"/>
    </location>
</feature>
<evidence type="ECO:0000256" key="1">
    <source>
        <dbReference type="ARBA" id="ARBA00023015"/>
    </source>
</evidence>
<name>A0A3P7K2M7_STRVU</name>
<dbReference type="PANTHER" id="PTHR16088:SF3">
    <property type="entry name" value="GON-4-LIKE PROTEIN"/>
    <property type="match status" value="1"/>
</dbReference>
<accession>A0A3P7K2M7</accession>
<evidence type="ECO:0000313" key="5">
    <source>
        <dbReference type="EMBL" id="VDM65435.1"/>
    </source>
</evidence>
<dbReference type="GO" id="GO:0006355">
    <property type="term" value="P:regulation of DNA-templated transcription"/>
    <property type="evidence" value="ECO:0007669"/>
    <property type="project" value="TreeGrafter"/>
</dbReference>
<keyword evidence="3" id="KW-0539">Nucleus</keyword>
<sequence>MTSSGSSETSKSESELPLASNEVDAEGEEDIVDLCRRLDTQLEEKAKMHNLNALNVKSILHRLIRDPHVLSALMGIKGDSDDIPTLKVTRSKVKHSSSEVAKVELKPVQPPLTFLDVQFENEDEDEDYRPEEVQSDESEEEEEGNDTLTVDPEQVEGQNKATTENVEETNDVVDGTLMISEGANQDAELSPYQLRSRVPHIEENLEFESLDGGFLHDSFDTFTDYHGQEMLTFVENPDYLSFLQGIQSSTPAQEAENVTVDEDDPDDEEYNVLTELDKLKEFEKDKDELRMDKFTEIPMREVEGLFLDLIGDDVETIRPELIPLKTQSPKKKRSKRNRSDGRSDPKRSTDAKNAPLPVDEPPPDGSFSCSLISGEPIKFKPEELAQLRIQLEQVISRSAVYHFLHSIVILVDS</sequence>
<keyword evidence="2" id="KW-0804">Transcription</keyword>
<reference evidence="5 6" key="1">
    <citation type="submission" date="2018-11" db="EMBL/GenBank/DDBJ databases">
        <authorList>
            <consortium name="Pathogen Informatics"/>
        </authorList>
    </citation>
    <scope>NUCLEOTIDE SEQUENCE [LARGE SCALE GENOMIC DNA]</scope>
</reference>
<organism evidence="5 6">
    <name type="scientific">Strongylus vulgaris</name>
    <name type="common">Blood worm</name>
    <dbReference type="NCBI Taxonomy" id="40348"/>
    <lineage>
        <taxon>Eukaryota</taxon>
        <taxon>Metazoa</taxon>
        <taxon>Ecdysozoa</taxon>
        <taxon>Nematoda</taxon>
        <taxon>Chromadorea</taxon>
        <taxon>Rhabditida</taxon>
        <taxon>Rhabditina</taxon>
        <taxon>Rhabditomorpha</taxon>
        <taxon>Strongyloidea</taxon>
        <taxon>Strongylidae</taxon>
        <taxon>Strongylus</taxon>
    </lineage>
</organism>
<feature type="region of interest" description="Disordered" evidence="4">
    <location>
        <begin position="320"/>
        <end position="368"/>
    </location>
</feature>
<dbReference type="PANTHER" id="PTHR16088">
    <property type="entry name" value="YY1 ASSOCIATED PROTEIN-RELATED"/>
    <property type="match status" value="1"/>
</dbReference>
<keyword evidence="1" id="KW-0805">Transcription regulation</keyword>
<gene>
    <name evidence="5" type="ORF">SVUK_LOCUS433</name>
</gene>
<dbReference type="EMBL" id="UYYB01000708">
    <property type="protein sequence ID" value="VDM65435.1"/>
    <property type="molecule type" value="Genomic_DNA"/>
</dbReference>
<dbReference type="InterPro" id="IPR052435">
    <property type="entry name" value="YY1-Transcr_Regul"/>
</dbReference>
<dbReference type="OrthoDB" id="6257037at2759"/>
<dbReference type="AlphaFoldDB" id="A0A3P7K2M7"/>
<protein>
    <submittedName>
        <fullName evidence="5">Uncharacterized protein</fullName>
    </submittedName>
</protein>
<evidence type="ECO:0000256" key="4">
    <source>
        <dbReference type="SAM" id="MobiDB-lite"/>
    </source>
</evidence>